<sequence length="208" mass="23981">MEQPHVDPQGQTVPFEIQSQSFYSDDITVENANDLCHLLDHEENLRLFRQTYGRPYEKNVSHLRHMLVNHLHDPVENGTAYALRSYEDEQAIGWLVCLPSQGVNTEREVTYSVFVDHHGLLTWETLYTLAQHCIERQGVTKIYHRTGSLTPETGEAAQKNTCMTVDGIVRRSQLVNEHEEGRVCDLYCITKERWPMAKRAVGVWLGMN</sequence>
<evidence type="ECO:0000313" key="2">
    <source>
        <dbReference type="Proteomes" id="UP001274830"/>
    </source>
</evidence>
<gene>
    <name evidence="1" type="ORF">LTR78_007205</name>
</gene>
<organism evidence="1 2">
    <name type="scientific">Recurvomyces mirabilis</name>
    <dbReference type="NCBI Taxonomy" id="574656"/>
    <lineage>
        <taxon>Eukaryota</taxon>
        <taxon>Fungi</taxon>
        <taxon>Dikarya</taxon>
        <taxon>Ascomycota</taxon>
        <taxon>Pezizomycotina</taxon>
        <taxon>Dothideomycetes</taxon>
        <taxon>Dothideomycetidae</taxon>
        <taxon>Mycosphaerellales</taxon>
        <taxon>Teratosphaeriaceae</taxon>
        <taxon>Recurvomyces</taxon>
    </lineage>
</organism>
<reference evidence="1" key="1">
    <citation type="submission" date="2023-07" db="EMBL/GenBank/DDBJ databases">
        <title>Black Yeasts Isolated from many extreme environments.</title>
        <authorList>
            <person name="Coleine C."/>
            <person name="Stajich J.E."/>
            <person name="Selbmann L."/>
        </authorList>
    </citation>
    <scope>NUCLEOTIDE SEQUENCE</scope>
    <source>
        <strain evidence="1">CCFEE 5485</strain>
    </source>
</reference>
<comment type="caution">
    <text evidence="1">The sequence shown here is derived from an EMBL/GenBank/DDBJ whole genome shotgun (WGS) entry which is preliminary data.</text>
</comment>
<name>A0AAE0WJH4_9PEZI</name>
<dbReference type="Proteomes" id="UP001274830">
    <property type="component" value="Unassembled WGS sequence"/>
</dbReference>
<accession>A0AAE0WJH4</accession>
<protein>
    <submittedName>
        <fullName evidence="1">Uncharacterized protein</fullName>
    </submittedName>
</protein>
<proteinExistence type="predicted"/>
<dbReference type="Gene3D" id="3.40.630.30">
    <property type="match status" value="1"/>
</dbReference>
<dbReference type="EMBL" id="JAUTXT010000029">
    <property type="protein sequence ID" value="KAK3672852.1"/>
    <property type="molecule type" value="Genomic_DNA"/>
</dbReference>
<keyword evidence="2" id="KW-1185">Reference proteome</keyword>
<dbReference type="AlphaFoldDB" id="A0AAE0WJH4"/>
<evidence type="ECO:0000313" key="1">
    <source>
        <dbReference type="EMBL" id="KAK3672852.1"/>
    </source>
</evidence>